<organism evidence="9 10">
    <name type="scientific">Entamoeba histolytica</name>
    <dbReference type="NCBI Taxonomy" id="5759"/>
    <lineage>
        <taxon>Eukaryota</taxon>
        <taxon>Amoebozoa</taxon>
        <taxon>Evosea</taxon>
        <taxon>Archamoebae</taxon>
        <taxon>Mastigamoebida</taxon>
        <taxon>Entamoebidae</taxon>
        <taxon>Entamoeba</taxon>
    </lineage>
</organism>
<feature type="transmembrane region" description="Helical" evidence="7">
    <location>
        <begin position="183"/>
        <end position="209"/>
    </location>
</feature>
<dbReference type="OMA" id="WENFKMI"/>
<feature type="transmembrane region" description="Helical" evidence="7">
    <location>
        <begin position="29"/>
        <end position="49"/>
    </location>
</feature>
<evidence type="ECO:0000256" key="2">
    <source>
        <dbReference type="ARBA" id="ARBA00022679"/>
    </source>
</evidence>
<protein>
    <recommendedName>
        <fullName evidence="7">Palmitoyltransferase</fullName>
        <ecNumber evidence="7">2.3.1.225</ecNumber>
    </recommendedName>
</protein>
<sequence length="275" mass="32898">MGEQPQQANKHKDFLKVYFTSEQLKKIPVYIIFPLIGITYVLIMTLIIFLLPKVYGDSSHYIFWLILGNIMYFLITYNFYQCHYVTPECIPQQYYQINETEKEKYEYCDNCKMYKGDRVHHCSTSNKCIYRYDHYCGFIGNSLGFHNYRYFFLFLFYLWISMLIVDCHVYFLFTHVDISQLPYFVLVFISLFFGNLTFALTMEMGFIAITITFNYTSKELVETLATLVKEKRWTPNKHYKSILLNWKEAMQVSPSEPLFLGFLPTSPRFKDNKKL</sequence>
<keyword evidence="5 7" id="KW-0472">Membrane</keyword>
<dbReference type="EMBL" id="BDEQ01000001">
    <property type="protein sequence ID" value="GAT94568.1"/>
    <property type="molecule type" value="Genomic_DNA"/>
</dbReference>
<accession>A0A5K1URR8</accession>
<dbReference type="EC" id="2.3.1.225" evidence="7"/>
<gene>
    <name evidence="9" type="ORF">CL6EHI_004980</name>
</gene>
<comment type="subcellular location">
    <subcellularLocation>
        <location evidence="1">Membrane</location>
        <topology evidence="1">Multi-pass membrane protein</topology>
    </subcellularLocation>
</comment>
<comment type="caution">
    <text evidence="9">The sequence shown here is derived from an EMBL/GenBank/DDBJ whole genome shotgun (WGS) entry which is preliminary data.</text>
</comment>
<dbReference type="AlphaFoldDB" id="A0A5K1URR8"/>
<dbReference type="VEuPathDB" id="AmoebaDB:EHI_004980"/>
<name>A0A5K1URR8_ENTHI</name>
<dbReference type="GO" id="GO:0019706">
    <property type="term" value="F:protein-cysteine S-palmitoyltransferase activity"/>
    <property type="evidence" value="ECO:0007669"/>
    <property type="project" value="UniProtKB-EC"/>
</dbReference>
<dbReference type="InterPro" id="IPR001594">
    <property type="entry name" value="Palmitoyltrfase_DHHC"/>
</dbReference>
<evidence type="ECO:0000256" key="6">
    <source>
        <dbReference type="ARBA" id="ARBA00023315"/>
    </source>
</evidence>
<keyword evidence="4 7" id="KW-1133">Transmembrane helix</keyword>
<dbReference type="PANTHER" id="PTHR12246">
    <property type="entry name" value="PALMITOYLTRANSFERASE ZDHHC16"/>
    <property type="match status" value="1"/>
</dbReference>
<dbReference type="Pfam" id="PF01529">
    <property type="entry name" value="DHHC"/>
    <property type="match status" value="1"/>
</dbReference>
<feature type="transmembrane region" description="Helical" evidence="7">
    <location>
        <begin position="61"/>
        <end position="80"/>
    </location>
</feature>
<feature type="domain" description="Palmitoyltransferase DHHC" evidence="8">
    <location>
        <begin position="102"/>
        <end position="220"/>
    </location>
</feature>
<evidence type="ECO:0000256" key="1">
    <source>
        <dbReference type="ARBA" id="ARBA00004141"/>
    </source>
</evidence>
<evidence type="ECO:0000256" key="3">
    <source>
        <dbReference type="ARBA" id="ARBA00022692"/>
    </source>
</evidence>
<evidence type="ECO:0000256" key="7">
    <source>
        <dbReference type="RuleBase" id="RU079119"/>
    </source>
</evidence>
<comment type="domain">
    <text evidence="7">The DHHC domain is required for palmitoyltransferase activity.</text>
</comment>
<dbReference type="GO" id="GO:0016020">
    <property type="term" value="C:membrane"/>
    <property type="evidence" value="ECO:0007669"/>
    <property type="project" value="UniProtKB-SubCell"/>
</dbReference>
<keyword evidence="6 7" id="KW-0012">Acyltransferase</keyword>
<dbReference type="Proteomes" id="UP000078387">
    <property type="component" value="Unassembled WGS sequence"/>
</dbReference>
<evidence type="ECO:0000256" key="5">
    <source>
        <dbReference type="ARBA" id="ARBA00023136"/>
    </source>
</evidence>
<dbReference type="VEuPathDB" id="AmoebaDB:EHI5A_138160"/>
<evidence type="ECO:0000259" key="8">
    <source>
        <dbReference type="Pfam" id="PF01529"/>
    </source>
</evidence>
<proteinExistence type="inferred from homology"/>
<dbReference type="VEuPathDB" id="AmoebaDB:EHI8A_100590"/>
<dbReference type="VEuPathDB" id="AmoebaDB:KM1_172970"/>
<dbReference type="PROSITE" id="PS50216">
    <property type="entry name" value="DHHC"/>
    <property type="match status" value="1"/>
</dbReference>
<dbReference type="VEuPathDB" id="AmoebaDB:EHI7A_096390"/>
<feature type="transmembrane region" description="Helical" evidence="7">
    <location>
        <begin position="150"/>
        <end position="171"/>
    </location>
</feature>
<comment type="catalytic activity">
    <reaction evidence="7">
        <text>L-cysteinyl-[protein] + hexadecanoyl-CoA = S-hexadecanoyl-L-cysteinyl-[protein] + CoA</text>
        <dbReference type="Rhea" id="RHEA:36683"/>
        <dbReference type="Rhea" id="RHEA-COMP:10131"/>
        <dbReference type="Rhea" id="RHEA-COMP:11032"/>
        <dbReference type="ChEBI" id="CHEBI:29950"/>
        <dbReference type="ChEBI" id="CHEBI:57287"/>
        <dbReference type="ChEBI" id="CHEBI:57379"/>
        <dbReference type="ChEBI" id="CHEBI:74151"/>
        <dbReference type="EC" id="2.3.1.225"/>
    </reaction>
</comment>
<reference evidence="9 10" key="1">
    <citation type="submission" date="2016-05" db="EMBL/GenBank/DDBJ databases">
        <title>First whole genome sequencing of Entamoeba histolytica HM1:IMSS-clone-6.</title>
        <authorList>
            <person name="Mukherjee Avik.K."/>
            <person name="Izumyama S."/>
            <person name="Nakada-Tsukui K."/>
            <person name="Nozaki T."/>
        </authorList>
    </citation>
    <scope>NUCLEOTIDE SEQUENCE [LARGE SCALE GENOMIC DNA]</scope>
    <source>
        <strain evidence="9 10">HM1:IMSS clone 6</strain>
    </source>
</reference>
<dbReference type="InterPro" id="IPR039859">
    <property type="entry name" value="PFA4/ZDH16/20/ERF2-like"/>
</dbReference>
<keyword evidence="3 7" id="KW-0812">Transmembrane</keyword>
<evidence type="ECO:0000313" key="10">
    <source>
        <dbReference type="Proteomes" id="UP000078387"/>
    </source>
</evidence>
<comment type="similarity">
    <text evidence="7">Belongs to the DHHC palmitoyltransferase family.</text>
</comment>
<evidence type="ECO:0000256" key="4">
    <source>
        <dbReference type="ARBA" id="ARBA00022989"/>
    </source>
</evidence>
<evidence type="ECO:0000313" key="9">
    <source>
        <dbReference type="EMBL" id="GAT94568.1"/>
    </source>
</evidence>
<keyword evidence="2 7" id="KW-0808">Transferase</keyword>